<dbReference type="Pfam" id="PF15572">
    <property type="entry name" value="Imm45"/>
    <property type="match status" value="1"/>
</dbReference>
<proteinExistence type="predicted"/>
<dbReference type="EMBL" id="JAVIDL010000011">
    <property type="protein sequence ID" value="MDQ8935538.1"/>
    <property type="molecule type" value="Genomic_DNA"/>
</dbReference>
<accession>A0AAW8J8Z4</accession>
<evidence type="ECO:0000313" key="2">
    <source>
        <dbReference type="EMBL" id="MDQ8935538.1"/>
    </source>
</evidence>
<name>A0AAW8J8Z4_9GAMM</name>
<evidence type="ECO:0000313" key="3">
    <source>
        <dbReference type="Proteomes" id="UP001243844"/>
    </source>
</evidence>
<dbReference type="InterPro" id="IPR029077">
    <property type="entry name" value="Imm45"/>
</dbReference>
<sequence>MWQLLEECERDLVWSGTVLRIFIKHKTEFYYTDQIVDLMFFNNPFCDYGSIGLIMISGAKAGYVELMFPPEAYGLDTLYAIQKSWLVDNLHEHLHLDKANDKVFIKDNISVLPFI</sequence>
<dbReference type="AlphaFoldDB" id="A0AAW8J8Z4"/>
<gene>
    <name evidence="2" type="primary">imm45</name>
    <name evidence="2" type="ORF">RFH47_07335</name>
</gene>
<organism evidence="2 3">
    <name type="scientific">Acinetobacter rudis</name>
    <dbReference type="NCBI Taxonomy" id="632955"/>
    <lineage>
        <taxon>Bacteria</taxon>
        <taxon>Pseudomonadati</taxon>
        <taxon>Pseudomonadota</taxon>
        <taxon>Gammaproteobacteria</taxon>
        <taxon>Moraxellales</taxon>
        <taxon>Moraxellaceae</taxon>
        <taxon>Acinetobacter</taxon>
    </lineage>
</organism>
<evidence type="ECO:0000259" key="1">
    <source>
        <dbReference type="Pfam" id="PF15572"/>
    </source>
</evidence>
<protein>
    <submittedName>
        <fullName evidence="2">Imm45 family immunity protein</fullName>
    </submittedName>
</protein>
<reference evidence="2" key="1">
    <citation type="submission" date="2023-08" db="EMBL/GenBank/DDBJ databases">
        <title>Emergence of clinically-relevant ST2 carbapenem-resistant Acinetobacter baumannii strains in hospital sewages in Zhejiang, East of China.</title>
        <authorList>
            <person name="Kaichao C."/>
            <person name="Zhang R."/>
        </authorList>
    </citation>
    <scope>NUCLEOTIDE SEQUENCE</scope>
    <source>
        <strain evidence="2">M-RB-37</strain>
    </source>
</reference>
<dbReference type="RefSeq" id="WP_308981298.1">
    <property type="nucleotide sequence ID" value="NZ_JAVIDL010000011.1"/>
</dbReference>
<feature type="domain" description="Immunity protein 45" evidence="1">
    <location>
        <begin position="10"/>
        <end position="101"/>
    </location>
</feature>
<comment type="caution">
    <text evidence="2">The sequence shown here is derived from an EMBL/GenBank/DDBJ whole genome shotgun (WGS) entry which is preliminary data.</text>
</comment>
<dbReference type="Proteomes" id="UP001243844">
    <property type="component" value="Unassembled WGS sequence"/>
</dbReference>